<dbReference type="NCBIfam" id="TIGR03500">
    <property type="entry name" value="FliO_TIGR"/>
    <property type="match status" value="1"/>
</dbReference>
<sequence length="112" mass="12132">MQNVLNQGELIRVIMGLSLVLLLIIALSWVVKRLHGMQIGPARGFQPIATMILGPKEKVTLLKVGARYLLVGSGAGNITLLHDFGEQLPPGFDTQNKPTFADLLKSVVKSSK</sequence>
<feature type="transmembrane region" description="Helical" evidence="7">
    <location>
        <begin position="12"/>
        <end position="31"/>
    </location>
</feature>
<evidence type="ECO:0000256" key="7">
    <source>
        <dbReference type="RuleBase" id="RU362064"/>
    </source>
</evidence>
<keyword evidence="2 7" id="KW-0812">Transmembrane</keyword>
<keyword evidence="3 7" id="KW-1133">Transmembrane helix</keyword>
<evidence type="ECO:0000256" key="1">
    <source>
        <dbReference type="ARBA" id="ARBA00022475"/>
    </source>
</evidence>
<evidence type="ECO:0000256" key="6">
    <source>
        <dbReference type="ARBA" id="ARBA00037937"/>
    </source>
</evidence>
<dbReference type="PANTHER" id="PTHR38766:SF1">
    <property type="entry name" value="FLAGELLAR PROTEIN FLIO"/>
    <property type="match status" value="1"/>
</dbReference>
<dbReference type="EMBL" id="UGGT01000001">
    <property type="protein sequence ID" value="STO21090.1"/>
    <property type="molecule type" value="Genomic_DNA"/>
</dbReference>
<organism evidence="8 9">
    <name type="scientific">Fluoribacter dumoffii</name>
    <dbReference type="NCBI Taxonomy" id="463"/>
    <lineage>
        <taxon>Bacteria</taxon>
        <taxon>Pseudomonadati</taxon>
        <taxon>Pseudomonadota</taxon>
        <taxon>Gammaproteobacteria</taxon>
        <taxon>Legionellales</taxon>
        <taxon>Legionellaceae</taxon>
        <taxon>Fluoribacter</taxon>
    </lineage>
</organism>
<comment type="similarity">
    <text evidence="6 7">Belongs to the FliO/MopB family.</text>
</comment>
<dbReference type="Proteomes" id="UP000254554">
    <property type="component" value="Unassembled WGS sequence"/>
</dbReference>
<keyword evidence="8" id="KW-0282">Flagellum</keyword>
<dbReference type="RefSeq" id="WP_010653370.1">
    <property type="nucleotide sequence ID" value="NZ_UGGT01000001.1"/>
</dbReference>
<name>A0A377G9C4_9GAMM</name>
<evidence type="ECO:0000256" key="2">
    <source>
        <dbReference type="ARBA" id="ARBA00022692"/>
    </source>
</evidence>
<evidence type="ECO:0000256" key="5">
    <source>
        <dbReference type="ARBA" id="ARBA00023143"/>
    </source>
</evidence>
<accession>A0A377G9C4</accession>
<keyword evidence="8" id="KW-0969">Cilium</keyword>
<comment type="subcellular location">
    <subcellularLocation>
        <location evidence="7">Cell membrane</location>
    </subcellularLocation>
    <subcellularLocation>
        <location evidence="7">Bacterial flagellum basal body</location>
    </subcellularLocation>
</comment>
<evidence type="ECO:0000256" key="3">
    <source>
        <dbReference type="ARBA" id="ARBA00022989"/>
    </source>
</evidence>
<dbReference type="InterPro" id="IPR022781">
    <property type="entry name" value="Flagellar_biosynth_FliO"/>
</dbReference>
<protein>
    <recommendedName>
        <fullName evidence="7">Flagellar protein</fullName>
    </recommendedName>
</protein>
<dbReference type="InterPro" id="IPR052205">
    <property type="entry name" value="FliO/MopB"/>
</dbReference>
<reference evidence="8 9" key="1">
    <citation type="submission" date="2018-06" db="EMBL/GenBank/DDBJ databases">
        <authorList>
            <consortium name="Pathogen Informatics"/>
            <person name="Doyle S."/>
        </authorList>
    </citation>
    <scope>NUCLEOTIDE SEQUENCE [LARGE SCALE GENOMIC DNA]</scope>
    <source>
        <strain evidence="8 9">NCTC11370</strain>
    </source>
</reference>
<dbReference type="GO" id="GO:0044781">
    <property type="term" value="P:bacterial-type flagellum organization"/>
    <property type="evidence" value="ECO:0007669"/>
    <property type="project" value="UniProtKB-UniRule"/>
</dbReference>
<keyword evidence="5 7" id="KW-0975">Bacterial flagellum</keyword>
<dbReference type="PANTHER" id="PTHR38766">
    <property type="entry name" value="FLAGELLAR PROTEIN FLIO"/>
    <property type="match status" value="1"/>
</dbReference>
<dbReference type="GO" id="GO:0005886">
    <property type="term" value="C:plasma membrane"/>
    <property type="evidence" value="ECO:0007669"/>
    <property type="project" value="UniProtKB-SubCell"/>
</dbReference>
<keyword evidence="4 7" id="KW-0472">Membrane</keyword>
<keyword evidence="8" id="KW-0966">Cell projection</keyword>
<keyword evidence="1 7" id="KW-1003">Cell membrane</keyword>
<dbReference type="STRING" id="1094715.GCA_000236165_01270"/>
<evidence type="ECO:0000256" key="4">
    <source>
        <dbReference type="ARBA" id="ARBA00023136"/>
    </source>
</evidence>
<dbReference type="AlphaFoldDB" id="A0A377G9C4"/>
<proteinExistence type="inferred from homology"/>
<dbReference type="GeneID" id="93292256"/>
<evidence type="ECO:0000313" key="9">
    <source>
        <dbReference type="Proteomes" id="UP000254554"/>
    </source>
</evidence>
<dbReference type="Pfam" id="PF04347">
    <property type="entry name" value="FliO"/>
    <property type="match status" value="1"/>
</dbReference>
<dbReference type="OrthoDB" id="5741235at2"/>
<dbReference type="GO" id="GO:0009425">
    <property type="term" value="C:bacterial-type flagellum basal body"/>
    <property type="evidence" value="ECO:0007669"/>
    <property type="project" value="UniProtKB-SubCell"/>
</dbReference>
<gene>
    <name evidence="8" type="primary">fliO</name>
    <name evidence="8" type="ORF">NCTC11370_01151</name>
</gene>
<evidence type="ECO:0000313" key="8">
    <source>
        <dbReference type="EMBL" id="STO21090.1"/>
    </source>
</evidence>
<keyword evidence="9" id="KW-1185">Reference proteome</keyword>